<dbReference type="AlphaFoldDB" id="A0A437AQ89"/>
<dbReference type="Gene3D" id="1.20.1250.40">
    <property type="match status" value="1"/>
</dbReference>
<organism evidence="3 4">
    <name type="scientific">Tubulinosema ratisbonensis</name>
    <dbReference type="NCBI Taxonomy" id="291195"/>
    <lineage>
        <taxon>Eukaryota</taxon>
        <taxon>Fungi</taxon>
        <taxon>Fungi incertae sedis</taxon>
        <taxon>Microsporidia</taxon>
        <taxon>Tubulinosematoidea</taxon>
        <taxon>Tubulinosematidae</taxon>
        <taxon>Tubulinosema</taxon>
    </lineage>
</organism>
<dbReference type="STRING" id="291195.A0A437AQ89"/>
<evidence type="ECO:0000313" key="3">
    <source>
        <dbReference type="EMBL" id="RVD93278.1"/>
    </source>
</evidence>
<keyword evidence="4" id="KW-1185">Reference proteome</keyword>
<dbReference type="GO" id="GO:0005634">
    <property type="term" value="C:nucleus"/>
    <property type="evidence" value="ECO:0007669"/>
    <property type="project" value="UniProtKB-SubCell"/>
</dbReference>
<dbReference type="Pfam" id="PF03874">
    <property type="entry name" value="RNA_pol_Rpb4"/>
    <property type="match status" value="1"/>
</dbReference>
<evidence type="ECO:0000256" key="2">
    <source>
        <dbReference type="ARBA" id="ARBA00023242"/>
    </source>
</evidence>
<dbReference type="GO" id="GO:0006352">
    <property type="term" value="P:DNA-templated transcription initiation"/>
    <property type="evidence" value="ECO:0007669"/>
    <property type="project" value="InterPro"/>
</dbReference>
<dbReference type="InterPro" id="IPR010997">
    <property type="entry name" value="HRDC-like_sf"/>
</dbReference>
<dbReference type="GO" id="GO:0030880">
    <property type="term" value="C:RNA polymerase complex"/>
    <property type="evidence" value="ECO:0007669"/>
    <property type="project" value="InterPro"/>
</dbReference>
<dbReference type="GO" id="GO:0000166">
    <property type="term" value="F:nucleotide binding"/>
    <property type="evidence" value="ECO:0007669"/>
    <property type="project" value="InterPro"/>
</dbReference>
<evidence type="ECO:0000313" key="4">
    <source>
        <dbReference type="Proteomes" id="UP000282876"/>
    </source>
</evidence>
<dbReference type="Proteomes" id="UP000282876">
    <property type="component" value="Unassembled WGS sequence"/>
</dbReference>
<name>A0A437AQ89_9MICR</name>
<comment type="subcellular location">
    <subcellularLocation>
        <location evidence="1">Nucleus</location>
    </subcellularLocation>
</comment>
<comment type="caution">
    <text evidence="3">The sequence shown here is derived from an EMBL/GenBank/DDBJ whole genome shotgun (WGS) entry which is preliminary data.</text>
</comment>
<sequence length="102" mass="12531">MKILKNTQQFLTKHEMHKLLAENEHKGEENEETIKYLMKEYCKDEKDSLGIKEKLSSLNLFPFEIFQLINFRPKNLLTLQLIIEEMEERFIRRRFKFYFTVI</sequence>
<reference evidence="3 4" key="1">
    <citation type="submission" date="2018-10" db="EMBL/GenBank/DDBJ databases">
        <title>Draft genome sequence of the microsporidian Tubulinosema ratisbonensis.</title>
        <authorList>
            <person name="Polonais V."/>
            <person name="Peyretaillade E."/>
            <person name="Niehus S."/>
            <person name="Wawrzyniak I."/>
            <person name="Franchet A."/>
            <person name="Gaspin C."/>
            <person name="Reichstadt M."/>
            <person name="Belser C."/>
            <person name="Labadie K."/>
            <person name="Delbac F."/>
            <person name="Ferrandon D."/>
        </authorList>
    </citation>
    <scope>NUCLEOTIDE SEQUENCE [LARGE SCALE GENOMIC DNA]</scope>
    <source>
        <strain evidence="3 4">Franzen</strain>
    </source>
</reference>
<dbReference type="SUPFAM" id="SSF47819">
    <property type="entry name" value="HRDC-like"/>
    <property type="match status" value="1"/>
</dbReference>
<dbReference type="EMBL" id="RCSS01000058">
    <property type="protein sequence ID" value="RVD93278.1"/>
    <property type="molecule type" value="Genomic_DNA"/>
</dbReference>
<dbReference type="InterPro" id="IPR005574">
    <property type="entry name" value="Rpb4/RPC9"/>
</dbReference>
<evidence type="ECO:0000256" key="1">
    <source>
        <dbReference type="ARBA" id="ARBA00004123"/>
    </source>
</evidence>
<dbReference type="VEuPathDB" id="MicrosporidiaDB:TUBRATIS_001970"/>
<protein>
    <submittedName>
        <fullName evidence="3">RNA polymerase III subunit C17</fullName>
    </submittedName>
</protein>
<proteinExistence type="predicted"/>
<gene>
    <name evidence="3" type="ORF">TUBRATIS_001970</name>
</gene>
<accession>A0A437AQ89</accession>
<keyword evidence="2" id="KW-0539">Nucleus</keyword>
<dbReference type="InterPro" id="IPR038324">
    <property type="entry name" value="Rpb4/RPC9_sf"/>
</dbReference>
<dbReference type="OrthoDB" id="1746530at2759"/>